<keyword evidence="1" id="KW-0472">Membrane</keyword>
<protein>
    <recommendedName>
        <fullName evidence="4">Peptidase</fullName>
    </recommendedName>
</protein>
<evidence type="ECO:0000313" key="2">
    <source>
        <dbReference type="EMBL" id="KGF72401.1"/>
    </source>
</evidence>
<keyword evidence="3" id="KW-1185">Reference proteome</keyword>
<sequence length="94" mass="10726">MKNSRMKFRQIHHTLAPIMLLPIVLTVITGTFYQMFDLAGQGDNVEWLLDIHKGHFGALNLEIIYPFLNAFGLLVVAATGSSMWLQMHNNSIRR</sequence>
<accession>A0A098TJM5</accession>
<evidence type="ECO:0008006" key="4">
    <source>
        <dbReference type="Google" id="ProtNLM"/>
    </source>
</evidence>
<dbReference type="EMBL" id="JJML01000027">
    <property type="protein sequence ID" value="KGF72401.1"/>
    <property type="molecule type" value="Genomic_DNA"/>
</dbReference>
<proteinExistence type="predicted"/>
<organism evidence="2 3">
    <name type="scientific">Neosynechococcus sphagnicola sy1</name>
    <dbReference type="NCBI Taxonomy" id="1497020"/>
    <lineage>
        <taxon>Bacteria</taxon>
        <taxon>Bacillati</taxon>
        <taxon>Cyanobacteriota</taxon>
        <taxon>Cyanophyceae</taxon>
        <taxon>Neosynechococcales</taxon>
        <taxon>Neosynechococcaceae</taxon>
        <taxon>Neosynechococcus</taxon>
    </lineage>
</organism>
<dbReference type="AlphaFoldDB" id="A0A098TJM5"/>
<keyword evidence="1" id="KW-1133">Transmembrane helix</keyword>
<gene>
    <name evidence="2" type="ORF">DO97_09120</name>
</gene>
<dbReference type="OrthoDB" id="515274at2"/>
<reference evidence="2 3" key="1">
    <citation type="journal article" date="2014" name="Mol. Ecol.">
        <title>Evolution of Synechococcus.</title>
        <authorList>
            <person name="Dvorak P."/>
            <person name="Casamatta D."/>
            <person name="Hasler P."/>
            <person name="Poulickova A."/>
            <person name="Ondrej V."/>
            <person name="Sanges R."/>
        </authorList>
    </citation>
    <scope>NUCLEOTIDE SEQUENCE [LARGE SCALE GENOMIC DNA]</scope>
    <source>
        <strain evidence="2 3">CAUP A 1101</strain>
    </source>
</reference>
<comment type="caution">
    <text evidence="2">The sequence shown here is derived from an EMBL/GenBank/DDBJ whole genome shotgun (WGS) entry which is preliminary data.</text>
</comment>
<evidence type="ECO:0000256" key="1">
    <source>
        <dbReference type="SAM" id="Phobius"/>
    </source>
</evidence>
<feature type="transmembrane region" description="Helical" evidence="1">
    <location>
        <begin position="12"/>
        <end position="36"/>
    </location>
</feature>
<evidence type="ECO:0000313" key="3">
    <source>
        <dbReference type="Proteomes" id="UP000030170"/>
    </source>
</evidence>
<keyword evidence="1" id="KW-0812">Transmembrane</keyword>
<name>A0A098TJM5_9CYAN</name>
<feature type="transmembrane region" description="Helical" evidence="1">
    <location>
        <begin position="63"/>
        <end position="85"/>
    </location>
</feature>
<dbReference type="Proteomes" id="UP000030170">
    <property type="component" value="Unassembled WGS sequence"/>
</dbReference>